<evidence type="ECO:0000313" key="2">
    <source>
        <dbReference type="EMBL" id="KAL3777468.1"/>
    </source>
</evidence>
<feature type="region of interest" description="Disordered" evidence="1">
    <location>
        <begin position="195"/>
        <end position="235"/>
    </location>
</feature>
<feature type="compositionally biased region" description="Low complexity" evidence="1">
    <location>
        <begin position="640"/>
        <end position="659"/>
    </location>
</feature>
<protein>
    <recommendedName>
        <fullName evidence="4">PAS domain-containing protein</fullName>
    </recommendedName>
</protein>
<feature type="region of interest" description="Disordered" evidence="1">
    <location>
        <begin position="544"/>
        <end position="664"/>
    </location>
</feature>
<dbReference type="Proteomes" id="UP001530400">
    <property type="component" value="Unassembled WGS sequence"/>
</dbReference>
<feature type="compositionally biased region" description="Low complexity" evidence="1">
    <location>
        <begin position="261"/>
        <end position="293"/>
    </location>
</feature>
<sequence>MNPNNYNNGNGHTDGRPSSSASGQSTEMNEQAFLHQLFSADVAAMQQQQQQQQAQPFFYNPAFANPATAAQGGLMGFDPSQMMLMQNAAAAAQMQQPQLYVAHNPFMNVAPQVNINAAMPNQMQAQLQMQQQAGGGQPFLQYSAQPAVATAVSTAQSAPATHTNQSISDIGGVSVPPMAAGTPTILHVEAAANAAATAAAPSRKRKSTKTDTIKSARKKADQSSEGLLSSTTANSTNAMSASATALIKNAMSEAEPQHDSTNFNSQGTTVTTTNSTSNSNANNNNTDQTATLTPQQKAQSSRDRNREHARCTRLRKKAYVNKLKELVDGLHAERSEDTRKRRAAVQALAGVQDVRRKVVHTFLGYHARYEGSVRRWREVLEEDFWMKQPVTPFRSFRRCEIDKGSRILKGVEAMVGDAASMSVMIETIGSRNLRWLQRKRDDFLTRSPSSKHIKISKRVSRGTGGSNGAMMPHDILQNSGRLQHAISSLSNSSGSTTGSSDETTTRDAVDTNDNDNGQHLTKKMKKDCTTTNGTTEGGVVSTLSDKAKAKKVSSSSSSNDTRKFATSAMGGNIGNGNNNNANDFHDYHAPSLPDPLLDSGGSSPESDSPHDGDSDHCVVTNNNKHMCTDFSSGDDLKRISSGNSKEGSKNGSSSDGKPSLNQEDVSKTGAMTKNHAKLPPNIARSGGISHNVTATAVPPAASLPNGHAQLSRAPITALPPFAGIGKKAPVATNQSNSQQQKEKSSSYLPNMSVNPNDSRKQAGSSSTSNLSNPHSNHRNSSSNIITIDNDTTSSQSSTQKNRGIQAYYHINEDDMCMTDDVLMCPFTFRSLDAVWCGALAECVMPGMLRVCFSSKNKLKSMEMIFDAMGFCQQLEHASGNLGMAQIIPNCLEMALVPNSEEARVITLAKEPYAIVSVNEAWTRVTGYTQLDVEGKDLTVLHGERTDPEAGHRNGSPRHDFASVSQGISACSVNVHYDANGREFIDFMCSYPLTNPNNEVTHMLHVCQELPARS</sequence>
<evidence type="ECO:0000313" key="3">
    <source>
        <dbReference type="Proteomes" id="UP001530400"/>
    </source>
</evidence>
<gene>
    <name evidence="2" type="ORF">ACHAWO_010219</name>
</gene>
<reference evidence="2 3" key="1">
    <citation type="submission" date="2024-10" db="EMBL/GenBank/DDBJ databases">
        <title>Updated reference genomes for cyclostephanoid diatoms.</title>
        <authorList>
            <person name="Roberts W.R."/>
            <person name="Alverson A.J."/>
        </authorList>
    </citation>
    <scope>NUCLEOTIDE SEQUENCE [LARGE SCALE GENOMIC DNA]</scope>
    <source>
        <strain evidence="2 3">AJA010-31</strain>
    </source>
</reference>
<feature type="compositionally biased region" description="Low complexity" evidence="1">
    <location>
        <begin position="764"/>
        <end position="799"/>
    </location>
</feature>
<name>A0ABD3NPN1_9STRA</name>
<dbReference type="CDD" id="cd14809">
    <property type="entry name" value="bZIP_AUREO-like"/>
    <property type="match status" value="1"/>
</dbReference>
<feature type="compositionally biased region" description="Low complexity" evidence="1">
    <location>
        <begin position="487"/>
        <end position="502"/>
    </location>
</feature>
<comment type="caution">
    <text evidence="2">The sequence shown here is derived from an EMBL/GenBank/DDBJ whole genome shotgun (WGS) entry which is preliminary data.</text>
</comment>
<evidence type="ECO:0008006" key="4">
    <source>
        <dbReference type="Google" id="ProtNLM"/>
    </source>
</evidence>
<feature type="region of interest" description="Disordered" evidence="1">
    <location>
        <begin position="446"/>
        <end position="474"/>
    </location>
</feature>
<feature type="compositionally biased region" description="Basic and acidic residues" evidence="1">
    <location>
        <begin position="208"/>
        <end position="222"/>
    </location>
</feature>
<organism evidence="2 3">
    <name type="scientific">Cyclotella atomus</name>
    <dbReference type="NCBI Taxonomy" id="382360"/>
    <lineage>
        <taxon>Eukaryota</taxon>
        <taxon>Sar</taxon>
        <taxon>Stramenopiles</taxon>
        <taxon>Ochrophyta</taxon>
        <taxon>Bacillariophyta</taxon>
        <taxon>Coscinodiscophyceae</taxon>
        <taxon>Thalassiosirophycidae</taxon>
        <taxon>Stephanodiscales</taxon>
        <taxon>Stephanodiscaceae</taxon>
        <taxon>Cyclotella</taxon>
    </lineage>
</organism>
<dbReference type="AlphaFoldDB" id="A0ABD3NPN1"/>
<evidence type="ECO:0000256" key="1">
    <source>
        <dbReference type="SAM" id="MobiDB-lite"/>
    </source>
</evidence>
<feature type="region of interest" description="Disordered" evidence="1">
    <location>
        <begin position="1"/>
        <end position="27"/>
    </location>
</feature>
<feature type="region of interest" description="Disordered" evidence="1">
    <location>
        <begin position="726"/>
        <end position="800"/>
    </location>
</feature>
<feature type="compositionally biased region" description="Polar residues" evidence="1">
    <location>
        <begin position="16"/>
        <end position="27"/>
    </location>
</feature>
<feature type="region of interest" description="Disordered" evidence="1">
    <location>
        <begin position="252"/>
        <end position="310"/>
    </location>
</feature>
<accession>A0ABD3NPN1</accession>
<dbReference type="InterPro" id="IPR035965">
    <property type="entry name" value="PAS-like_dom_sf"/>
</dbReference>
<feature type="compositionally biased region" description="Basic and acidic residues" evidence="1">
    <location>
        <begin position="607"/>
        <end position="616"/>
    </location>
</feature>
<proteinExistence type="predicted"/>
<feature type="compositionally biased region" description="Low complexity" evidence="1">
    <location>
        <begin position="1"/>
        <end position="11"/>
    </location>
</feature>
<dbReference type="SUPFAM" id="SSF55785">
    <property type="entry name" value="PYP-like sensor domain (PAS domain)"/>
    <property type="match status" value="1"/>
</dbReference>
<keyword evidence="3" id="KW-1185">Reference proteome</keyword>
<feature type="compositionally biased region" description="Basic residues" evidence="1">
    <location>
        <begin position="449"/>
        <end position="460"/>
    </location>
</feature>
<feature type="compositionally biased region" description="Polar residues" evidence="1">
    <location>
        <begin position="747"/>
        <end position="756"/>
    </location>
</feature>
<dbReference type="Gene3D" id="3.30.450.20">
    <property type="entry name" value="PAS domain"/>
    <property type="match status" value="1"/>
</dbReference>
<dbReference type="EMBL" id="JALLPJ020001043">
    <property type="protein sequence ID" value="KAL3777468.1"/>
    <property type="molecule type" value="Genomic_DNA"/>
</dbReference>
<feature type="region of interest" description="Disordered" evidence="1">
    <location>
        <begin position="486"/>
        <end position="520"/>
    </location>
</feature>
<feature type="compositionally biased region" description="Basic and acidic residues" evidence="1">
    <location>
        <begin position="300"/>
        <end position="310"/>
    </location>
</feature>
<feature type="compositionally biased region" description="Polar residues" evidence="1">
    <location>
        <begin position="619"/>
        <end position="631"/>
    </location>
</feature>